<name>A0A2S5DMV8_9BURK</name>
<dbReference type="Proteomes" id="UP000611459">
    <property type="component" value="Unassembled WGS sequence"/>
</dbReference>
<protein>
    <recommendedName>
        <fullName evidence="2">Large polyvalent protein associated domain-containing protein</fullName>
    </recommendedName>
</protein>
<evidence type="ECO:0000256" key="1">
    <source>
        <dbReference type="SAM" id="MobiDB-lite"/>
    </source>
</evidence>
<keyword evidence="9" id="KW-1185">Reference proteome</keyword>
<accession>A0A2S5DMV8</accession>
<dbReference type="RefSeq" id="WP_027810086.1">
    <property type="nucleotide sequence ID" value="NZ_BSTW01000022.1"/>
</dbReference>
<dbReference type="Proteomes" id="UP000664048">
    <property type="component" value="Unassembled WGS sequence"/>
</dbReference>
<organism evidence="6 8">
    <name type="scientific">Burkholderia contaminans</name>
    <dbReference type="NCBI Taxonomy" id="488447"/>
    <lineage>
        <taxon>Bacteria</taxon>
        <taxon>Pseudomonadati</taxon>
        <taxon>Pseudomonadota</taxon>
        <taxon>Betaproteobacteria</taxon>
        <taxon>Burkholderiales</taxon>
        <taxon>Burkholderiaceae</taxon>
        <taxon>Burkholderia</taxon>
        <taxon>Burkholderia cepacia complex</taxon>
    </lineage>
</organism>
<reference evidence="7 10" key="4">
    <citation type="submission" date="2021-12" db="EMBL/GenBank/DDBJ databases">
        <title>Genomic and phenotypic characterization of three Burkholderia contaminans isolates recovered from different sources.</title>
        <authorList>
            <person name="Lopez De Volder A."/>
            <person name="Fan Y."/>
            <person name="Nunvar J."/>
            <person name="Herrera T."/>
            <person name="Timp W."/>
            <person name="Degrossi J."/>
        </authorList>
    </citation>
    <scope>NUCLEOTIDE SEQUENCE [LARGE SCALE GENOMIC DNA]</scope>
    <source>
        <strain evidence="7 10">LMG 23361</strain>
        <plasmid evidence="7 10">unnamed2</plasmid>
    </source>
</reference>
<evidence type="ECO:0000313" key="9">
    <source>
        <dbReference type="Proteomes" id="UP000664048"/>
    </source>
</evidence>
<evidence type="ECO:0000313" key="5">
    <source>
        <dbReference type="EMBL" id="MDN7569227.1"/>
    </source>
</evidence>
<dbReference type="EMBL" id="PQVP01000004">
    <property type="protein sequence ID" value="POZ80383.1"/>
    <property type="molecule type" value="Genomic_DNA"/>
</dbReference>
<proteinExistence type="predicted"/>
<geneLocation type="plasmid" evidence="7 10">
    <name>unnamed2</name>
</geneLocation>
<reference evidence="6 8" key="1">
    <citation type="submission" date="2018-01" db="EMBL/GenBank/DDBJ databases">
        <title>Successful Treatment of Persistent Burkholderia cepacia Bacteremia with Ceftazidime-Avibactam.</title>
        <authorList>
            <person name="Tamma P."/>
            <person name="Fan Y."/>
            <person name="Bergman Y."/>
            <person name="Sick-Samuels A."/>
            <person name="Hsu A."/>
            <person name="Timp W."/>
            <person name="Simner P."/>
        </authorList>
    </citation>
    <scope>NUCLEOTIDE SEQUENCE [LARGE SCALE GENOMIC DNA]</scope>
    <source>
        <strain evidence="6 8">170816</strain>
    </source>
</reference>
<evidence type="ECO:0000313" key="6">
    <source>
        <dbReference type="EMBL" id="POZ80383.1"/>
    </source>
</evidence>
<dbReference type="EMBL" id="JAENIB010000039">
    <property type="protein sequence ID" value="MBK1935873.1"/>
    <property type="molecule type" value="Genomic_DNA"/>
</dbReference>
<feature type="domain" description="Large polyvalent protein associated" evidence="2">
    <location>
        <begin position="39"/>
        <end position="131"/>
    </location>
</feature>
<sequence length="221" mass="24329">MFHHIADRRTQISESVRARGSRDSATAPAVLADVLTLVETAQLVQTVLREGFPATSFAVRVAKNERGTQLTIDWTDGPRDVQVARLVMPLQATRLADGGRLERVEHFMLTSSGRRTVRLAADRIALSRQFSDRAVERVLTRLASRYGDRLAPDVRASMTVDGYRAGDLQLLEVIGVHRAGSVRSGSNVQMDVAAMLAETSDVHGFPRSATAARLFVRRDVH</sequence>
<evidence type="ECO:0000313" key="8">
    <source>
        <dbReference type="Proteomes" id="UP000238655"/>
    </source>
</evidence>
<dbReference type="EMBL" id="CP090644">
    <property type="protein sequence ID" value="WFN23863.1"/>
    <property type="molecule type" value="Genomic_DNA"/>
</dbReference>
<reference evidence="4 9" key="3">
    <citation type="submission" date="2021-03" db="EMBL/GenBank/DDBJ databases">
        <title>Clinical course, treatment and visual outcome of an outbreak of Burkholderia contaminans endophthalmitis following cataract surgery.</title>
        <authorList>
            <person name="Lind C."/>
            <person name="Olsen K."/>
            <person name="Angelsen N.K."/>
            <person name="Krefting E.A."/>
            <person name="Fossen K."/>
            <person name="Gravningen K."/>
            <person name="Depoorter E."/>
            <person name="Vandamme P."/>
            <person name="Bertelsen G."/>
        </authorList>
    </citation>
    <scope>NUCLEOTIDE SEQUENCE [LARGE SCALE GENOMIC DNA]</scope>
    <source>
        <strain evidence="4 9">51242556</strain>
    </source>
</reference>
<dbReference type="InterPro" id="IPR041311">
    <property type="entry name" value="LPD29"/>
</dbReference>
<dbReference type="Proteomes" id="UP001172109">
    <property type="component" value="Unassembled WGS sequence"/>
</dbReference>
<evidence type="ECO:0000313" key="4">
    <source>
        <dbReference type="EMBL" id="MBO1835520.1"/>
    </source>
</evidence>
<reference evidence="5" key="5">
    <citation type="submission" date="2023-07" db="EMBL/GenBank/DDBJ databases">
        <title>A collection of bacterial strains from the Burkholderia cepacia Research Laboratory and Repository.</title>
        <authorList>
            <person name="Lipuma J."/>
            <person name="Spilker T."/>
            <person name="Caverly L."/>
        </authorList>
    </citation>
    <scope>NUCLEOTIDE SEQUENCE</scope>
    <source>
        <strain evidence="5">AU44979</strain>
    </source>
</reference>
<reference evidence="3" key="2">
    <citation type="submission" date="2021-01" db="EMBL/GenBank/DDBJ databases">
        <title>Outbreak of Burkholderia contaminns endophthalmitis traced to a clinical ventilation system.</title>
        <authorList>
            <person name="Lipuma J."/>
            <person name="Spilker T."/>
            <person name="Kratholm J."/>
        </authorList>
    </citation>
    <scope>NUCLEOTIDE SEQUENCE</scope>
    <source>
        <strain evidence="3">HI4954</strain>
    </source>
</reference>
<keyword evidence="7" id="KW-0614">Plasmid</keyword>
<dbReference type="Proteomes" id="UP000238655">
    <property type="component" value="Unassembled WGS sequence"/>
</dbReference>
<evidence type="ECO:0000313" key="3">
    <source>
        <dbReference type="EMBL" id="MBK1935873.1"/>
    </source>
</evidence>
<evidence type="ECO:0000313" key="7">
    <source>
        <dbReference type="EMBL" id="WFN23863.1"/>
    </source>
</evidence>
<gene>
    <name evidence="6" type="ORF">C3743_38700</name>
    <name evidence="4" type="ORF">J4M89_39705</name>
    <name evidence="3" type="ORF">JIN94_38960</name>
    <name evidence="7" type="ORF">LXE91_41335</name>
    <name evidence="5" type="ORF">QZM56_32480</name>
</gene>
<dbReference type="Pfam" id="PF18847">
    <property type="entry name" value="LPD29"/>
    <property type="match status" value="1"/>
</dbReference>
<evidence type="ECO:0000259" key="2">
    <source>
        <dbReference type="Pfam" id="PF18847"/>
    </source>
</evidence>
<feature type="region of interest" description="Disordered" evidence="1">
    <location>
        <begin position="1"/>
        <end position="20"/>
    </location>
</feature>
<evidence type="ECO:0000313" key="10">
    <source>
        <dbReference type="Proteomes" id="UP001220209"/>
    </source>
</evidence>
<dbReference type="Proteomes" id="UP001220209">
    <property type="component" value="Plasmid unnamed2"/>
</dbReference>
<dbReference type="EMBL" id="JAUJQS010000034">
    <property type="protein sequence ID" value="MDN7569227.1"/>
    <property type="molecule type" value="Genomic_DNA"/>
</dbReference>
<dbReference type="AlphaFoldDB" id="A0A2S5DMV8"/>
<dbReference type="EMBL" id="JAGEMX010000033">
    <property type="protein sequence ID" value="MBO1835520.1"/>
    <property type="molecule type" value="Genomic_DNA"/>
</dbReference>